<evidence type="ECO:0000313" key="2">
    <source>
        <dbReference type="Proteomes" id="UP000265742"/>
    </source>
</evidence>
<keyword evidence="2" id="KW-1185">Reference proteome</keyword>
<reference evidence="2" key="1">
    <citation type="submission" date="2018-09" db="EMBL/GenBank/DDBJ databases">
        <authorList>
            <person name="Kim I."/>
        </authorList>
    </citation>
    <scope>NUCLEOTIDE SEQUENCE [LARGE SCALE GENOMIC DNA]</scope>
    <source>
        <strain evidence="2">DD4a</strain>
    </source>
</reference>
<comment type="caution">
    <text evidence="1">The sequence shown here is derived from an EMBL/GenBank/DDBJ whole genome shotgun (WGS) entry which is preliminary data.</text>
</comment>
<dbReference type="RefSeq" id="WP_119481299.1">
    <property type="nucleotide sequence ID" value="NZ_QXTG01000001.1"/>
</dbReference>
<accession>A0A3A1U658</accession>
<name>A0A3A1U658_9MICO</name>
<proteinExistence type="predicted"/>
<protein>
    <recommendedName>
        <fullName evidence="3">Transcriptional regulator, AbiEi antitoxin, Type IV TA system</fullName>
    </recommendedName>
</protein>
<dbReference type="AlphaFoldDB" id="A0A3A1U658"/>
<dbReference type="OrthoDB" id="5517693at2"/>
<evidence type="ECO:0000313" key="1">
    <source>
        <dbReference type="EMBL" id="RIX30937.1"/>
    </source>
</evidence>
<gene>
    <name evidence="1" type="ORF">D1781_06010</name>
</gene>
<organism evidence="1 2">
    <name type="scientific">Amnibacterium setariae</name>
    <dbReference type="NCBI Taxonomy" id="2306585"/>
    <lineage>
        <taxon>Bacteria</taxon>
        <taxon>Bacillati</taxon>
        <taxon>Actinomycetota</taxon>
        <taxon>Actinomycetes</taxon>
        <taxon>Micrococcales</taxon>
        <taxon>Microbacteriaceae</taxon>
        <taxon>Amnibacterium</taxon>
    </lineage>
</organism>
<sequence length="306" mass="33765">MAITGLDQLVLFRDSDQRALGDRALQRAVRAGEQTRLRSGAYVPTRVWDGLRAEERRRLEAAAMAAMHPAFVASHRSAGALWHLPSVLAPDGLVHARVSAAAGSRTEHGVRKHAVHDVDQHLVVLDGITATSLERTALDLAATQPFHEAVVAMDAALARGVSKEQMRQVLDEWSPKQHRARIERVIAFADPLSGSAGESWSRVQIVQAGLPAPVLQQRFFDGRGFVGETDFWWPGCNLIGEFDGLKKYREAELLDGRTPGRVVEAEKLREDRLRRTATRPSVERWIWATLLVRGGLAAQLHAAGLR</sequence>
<dbReference type="Proteomes" id="UP000265742">
    <property type="component" value="Unassembled WGS sequence"/>
</dbReference>
<evidence type="ECO:0008006" key="3">
    <source>
        <dbReference type="Google" id="ProtNLM"/>
    </source>
</evidence>
<dbReference type="EMBL" id="QXTG01000001">
    <property type="protein sequence ID" value="RIX30937.1"/>
    <property type="molecule type" value="Genomic_DNA"/>
</dbReference>